<accession>A0A7X5BYW9</accession>
<sequence length="148" mass="15863">MFKEFRKTDFAETSIGQGTHVEGKLVSDGAIRIEGEFRGEIACKGDVIVGEHGTARAGILANDLTVAGKVYGDIDVKGRLTITASRQLHGNVLAPTILIQDGGVYNGNCRMERQTEPQSRPAQEGDSSQHSHSQAKENAGKEKSRQAG</sequence>
<feature type="compositionally biased region" description="Polar residues" evidence="2">
    <location>
        <begin position="116"/>
        <end position="132"/>
    </location>
</feature>
<dbReference type="Pfam" id="PF04519">
    <property type="entry name" value="Bactofilin"/>
    <property type="match status" value="1"/>
</dbReference>
<protein>
    <submittedName>
        <fullName evidence="3">Polymer-forming cytoskeletal protein</fullName>
    </submittedName>
</protein>
<gene>
    <name evidence="3" type="ORF">GT003_12805</name>
</gene>
<dbReference type="PANTHER" id="PTHR35024:SF4">
    <property type="entry name" value="POLYMER-FORMING CYTOSKELETAL PROTEIN"/>
    <property type="match status" value="1"/>
</dbReference>
<reference evidence="3 4" key="1">
    <citation type="submission" date="2020-01" db="EMBL/GenBank/DDBJ databases">
        <title>Paenibacillus soybeanensis sp. nov. isolated from the nodules of soybean (Glycine max(L.) Merr).</title>
        <authorList>
            <person name="Wang H."/>
        </authorList>
    </citation>
    <scope>NUCLEOTIDE SEQUENCE [LARGE SCALE GENOMIC DNA]</scope>
    <source>
        <strain evidence="3 4">DSM 23054</strain>
    </source>
</reference>
<evidence type="ECO:0000313" key="4">
    <source>
        <dbReference type="Proteomes" id="UP000558113"/>
    </source>
</evidence>
<dbReference type="OrthoDB" id="9789407at2"/>
<feature type="region of interest" description="Disordered" evidence="2">
    <location>
        <begin position="107"/>
        <end position="148"/>
    </location>
</feature>
<name>A0A7X5BYW9_9BACL</name>
<evidence type="ECO:0000313" key="3">
    <source>
        <dbReference type="EMBL" id="NBC69871.1"/>
    </source>
</evidence>
<feature type="compositionally biased region" description="Basic and acidic residues" evidence="2">
    <location>
        <begin position="134"/>
        <end position="148"/>
    </location>
</feature>
<evidence type="ECO:0000256" key="2">
    <source>
        <dbReference type="SAM" id="MobiDB-lite"/>
    </source>
</evidence>
<organism evidence="3 4">
    <name type="scientific">Paenibacillus sacheonensis</name>
    <dbReference type="NCBI Taxonomy" id="742054"/>
    <lineage>
        <taxon>Bacteria</taxon>
        <taxon>Bacillati</taxon>
        <taxon>Bacillota</taxon>
        <taxon>Bacilli</taxon>
        <taxon>Bacillales</taxon>
        <taxon>Paenibacillaceae</taxon>
        <taxon>Paenibacillus</taxon>
    </lineage>
</organism>
<proteinExistence type="inferred from homology"/>
<dbReference type="Proteomes" id="UP000558113">
    <property type="component" value="Unassembled WGS sequence"/>
</dbReference>
<keyword evidence="4" id="KW-1185">Reference proteome</keyword>
<dbReference type="AlphaFoldDB" id="A0A7X5BYW9"/>
<comment type="caution">
    <text evidence="3">The sequence shown here is derived from an EMBL/GenBank/DDBJ whole genome shotgun (WGS) entry which is preliminary data.</text>
</comment>
<dbReference type="InterPro" id="IPR007607">
    <property type="entry name" value="BacA/B"/>
</dbReference>
<dbReference type="EMBL" id="JAAAMU010000005">
    <property type="protein sequence ID" value="NBC69871.1"/>
    <property type="molecule type" value="Genomic_DNA"/>
</dbReference>
<evidence type="ECO:0000256" key="1">
    <source>
        <dbReference type="ARBA" id="ARBA00044755"/>
    </source>
</evidence>
<comment type="similarity">
    <text evidence="1">Belongs to the bactofilin family.</text>
</comment>
<dbReference type="PANTHER" id="PTHR35024">
    <property type="entry name" value="HYPOTHETICAL CYTOSOLIC PROTEIN"/>
    <property type="match status" value="1"/>
</dbReference>